<evidence type="ECO:0000256" key="9">
    <source>
        <dbReference type="ARBA" id="ARBA00023136"/>
    </source>
</evidence>
<evidence type="ECO:0000256" key="6">
    <source>
        <dbReference type="ARBA" id="ARBA00022729"/>
    </source>
</evidence>
<dbReference type="InterPro" id="IPR033900">
    <property type="entry name" value="Gram_neg_porin_domain"/>
</dbReference>
<evidence type="ECO:0000256" key="8">
    <source>
        <dbReference type="ARBA" id="ARBA00023114"/>
    </source>
</evidence>
<dbReference type="InterPro" id="IPR001702">
    <property type="entry name" value="Porin_Gram-ve"/>
</dbReference>
<dbReference type="AlphaFoldDB" id="A0A3R7GXL3"/>
<dbReference type="GO" id="GO:0015288">
    <property type="term" value="F:porin activity"/>
    <property type="evidence" value="ECO:0007669"/>
    <property type="project" value="UniProtKB-KW"/>
</dbReference>
<keyword evidence="5" id="KW-0812">Transmembrane</keyword>
<organism evidence="13 14">
    <name type="scientific">Paraburkholderia fungorum</name>
    <dbReference type="NCBI Taxonomy" id="134537"/>
    <lineage>
        <taxon>Bacteria</taxon>
        <taxon>Pseudomonadati</taxon>
        <taxon>Pseudomonadota</taxon>
        <taxon>Betaproteobacteria</taxon>
        <taxon>Burkholderiales</taxon>
        <taxon>Burkholderiaceae</taxon>
        <taxon>Paraburkholderia</taxon>
    </lineage>
</organism>
<reference evidence="13 14" key="1">
    <citation type="submission" date="2016-07" db="EMBL/GenBank/DDBJ databases">
        <title>Genome analysis of Burkholderia fungorum ES3-20.</title>
        <authorList>
            <person name="Xu D."/>
            <person name="Yao R."/>
            <person name="Zheng S."/>
        </authorList>
    </citation>
    <scope>NUCLEOTIDE SEQUENCE [LARGE SCALE GENOMIC DNA]</scope>
    <source>
        <strain evidence="13 14">ES3-20</strain>
    </source>
</reference>
<comment type="subcellular location">
    <subcellularLocation>
        <location evidence="1">Cell outer membrane</location>
        <topology evidence="1">Multi-pass membrane protein</topology>
    </subcellularLocation>
</comment>
<dbReference type="Gene3D" id="2.40.160.10">
    <property type="entry name" value="Porin"/>
    <property type="match status" value="1"/>
</dbReference>
<dbReference type="PANTHER" id="PTHR34501:SF9">
    <property type="entry name" value="MAJOR OUTER MEMBRANE PROTEIN P.IA"/>
    <property type="match status" value="1"/>
</dbReference>
<feature type="domain" description="Porin" evidence="12">
    <location>
        <begin position="10"/>
        <end position="328"/>
    </location>
</feature>
<proteinExistence type="predicted"/>
<gene>
    <name evidence="13" type="ORF">BCY88_00110</name>
</gene>
<keyword evidence="10" id="KW-0998">Cell outer membrane</keyword>
<evidence type="ECO:0000256" key="10">
    <source>
        <dbReference type="ARBA" id="ARBA00023237"/>
    </source>
</evidence>
<dbReference type="InterPro" id="IPR002299">
    <property type="entry name" value="Porin_Neis"/>
</dbReference>
<keyword evidence="8" id="KW-0626">Porin</keyword>
<sequence length="360" mass="37998">MRKTLAVPLAAVSLCTFSAGAQAQSSVTIYGIVDSGISYVSNSNGHSAWVFDTGVPQGNRLGFKGTEDLGGGLQALFRLENGFNLNDGSMGQGGLMFGRQAYVGLANQIGTLTLGHQYDFMGDIIGNYSIAYIAGVYAFHPGDYDRVSGDRLDNTVKFVSNNFGGFTAGAMYGFGNTAGNFHQNSSMSFGLTYDHGPLSLGAAYTDINNFRINPTNDLGVNTLFGQPLTGSAIVADSMKTWGLGGSYSIGNVGIMANYTGTRISYMGNSATLSTVEGSLLYHFTPALVVGAGYAYSKLESSHWGQTSVGIDYFLSKRTDLYAQANYQLASGDGTRAVILALPTSSTNKQLVAGVGIRHKF</sequence>
<evidence type="ECO:0000259" key="12">
    <source>
        <dbReference type="Pfam" id="PF13609"/>
    </source>
</evidence>
<keyword evidence="6 11" id="KW-0732">Signal</keyword>
<dbReference type="PRINTS" id="PR00182">
    <property type="entry name" value="ECOLNEIPORIN"/>
</dbReference>
<accession>A0A3R7GXL3</accession>
<dbReference type="GO" id="GO:0009279">
    <property type="term" value="C:cell outer membrane"/>
    <property type="evidence" value="ECO:0007669"/>
    <property type="project" value="UniProtKB-SubCell"/>
</dbReference>
<keyword evidence="3" id="KW-0813">Transport</keyword>
<evidence type="ECO:0000256" key="1">
    <source>
        <dbReference type="ARBA" id="ARBA00004571"/>
    </source>
</evidence>
<dbReference type="EMBL" id="MCAS01000001">
    <property type="protein sequence ID" value="RKF50626.1"/>
    <property type="molecule type" value="Genomic_DNA"/>
</dbReference>
<evidence type="ECO:0000256" key="11">
    <source>
        <dbReference type="SAM" id="SignalP"/>
    </source>
</evidence>
<dbReference type="Proteomes" id="UP000283709">
    <property type="component" value="Unassembled WGS sequence"/>
</dbReference>
<dbReference type="PANTHER" id="PTHR34501">
    <property type="entry name" value="PROTEIN YDDL-RELATED"/>
    <property type="match status" value="1"/>
</dbReference>
<evidence type="ECO:0000313" key="14">
    <source>
        <dbReference type="Proteomes" id="UP000283709"/>
    </source>
</evidence>
<dbReference type="CDD" id="cd00342">
    <property type="entry name" value="gram_neg_porins"/>
    <property type="match status" value="1"/>
</dbReference>
<dbReference type="PRINTS" id="PR00184">
    <property type="entry name" value="NEISSPPORIN"/>
</dbReference>
<evidence type="ECO:0000256" key="3">
    <source>
        <dbReference type="ARBA" id="ARBA00022448"/>
    </source>
</evidence>
<keyword evidence="9" id="KW-0472">Membrane</keyword>
<feature type="signal peptide" evidence="11">
    <location>
        <begin position="1"/>
        <end position="23"/>
    </location>
</feature>
<name>A0A3R7GXL3_9BURK</name>
<keyword evidence="7" id="KW-0406">Ion transport</keyword>
<protein>
    <recommendedName>
        <fullName evidence="12">Porin domain-containing protein</fullName>
    </recommendedName>
</protein>
<keyword evidence="4" id="KW-1134">Transmembrane beta strand</keyword>
<feature type="chain" id="PRO_5018534573" description="Porin domain-containing protein" evidence="11">
    <location>
        <begin position="24"/>
        <end position="360"/>
    </location>
</feature>
<comment type="caution">
    <text evidence="13">The sequence shown here is derived from an EMBL/GenBank/DDBJ whole genome shotgun (WGS) entry which is preliminary data.</text>
</comment>
<dbReference type="RefSeq" id="WP_183081224.1">
    <property type="nucleotide sequence ID" value="NZ_MCAS01000001.1"/>
</dbReference>
<dbReference type="SUPFAM" id="SSF56935">
    <property type="entry name" value="Porins"/>
    <property type="match status" value="1"/>
</dbReference>
<dbReference type="GO" id="GO:0046930">
    <property type="term" value="C:pore complex"/>
    <property type="evidence" value="ECO:0007669"/>
    <property type="project" value="UniProtKB-KW"/>
</dbReference>
<dbReference type="GO" id="GO:0034220">
    <property type="term" value="P:monoatomic ion transmembrane transport"/>
    <property type="evidence" value="ECO:0007669"/>
    <property type="project" value="InterPro"/>
</dbReference>
<evidence type="ECO:0000256" key="7">
    <source>
        <dbReference type="ARBA" id="ARBA00023065"/>
    </source>
</evidence>
<evidence type="ECO:0000256" key="4">
    <source>
        <dbReference type="ARBA" id="ARBA00022452"/>
    </source>
</evidence>
<dbReference type="InterPro" id="IPR023614">
    <property type="entry name" value="Porin_dom_sf"/>
</dbReference>
<dbReference type="Pfam" id="PF13609">
    <property type="entry name" value="Porin_4"/>
    <property type="match status" value="1"/>
</dbReference>
<comment type="subunit">
    <text evidence="2">Homotrimer.</text>
</comment>
<evidence type="ECO:0000256" key="5">
    <source>
        <dbReference type="ARBA" id="ARBA00022692"/>
    </source>
</evidence>
<evidence type="ECO:0000256" key="2">
    <source>
        <dbReference type="ARBA" id="ARBA00011233"/>
    </source>
</evidence>
<evidence type="ECO:0000313" key="13">
    <source>
        <dbReference type="EMBL" id="RKF50626.1"/>
    </source>
</evidence>
<dbReference type="InterPro" id="IPR050298">
    <property type="entry name" value="Gram-neg_bact_OMP"/>
</dbReference>